<dbReference type="Gene3D" id="1.20.1250.20">
    <property type="entry name" value="MFS general substrate transporter like domains"/>
    <property type="match status" value="2"/>
</dbReference>
<dbReference type="AlphaFoldDB" id="A0AAN0KJ90"/>
<dbReference type="RefSeq" id="WP_286265294.1">
    <property type="nucleotide sequence ID" value="NZ_AP028056.1"/>
</dbReference>
<feature type="transmembrane region" description="Helical" evidence="8">
    <location>
        <begin position="152"/>
        <end position="170"/>
    </location>
</feature>
<dbReference type="PANTHER" id="PTHR23522:SF10">
    <property type="entry name" value="3-PHENYLPROPIONIC ACID TRANSPORTER-RELATED"/>
    <property type="match status" value="1"/>
</dbReference>
<evidence type="ECO:0000256" key="7">
    <source>
        <dbReference type="ARBA" id="ARBA00023136"/>
    </source>
</evidence>
<organism evidence="10 11">
    <name type="scientific">Brooklawnia propionicigenes</name>
    <dbReference type="NCBI Taxonomy" id="3041175"/>
    <lineage>
        <taxon>Bacteria</taxon>
        <taxon>Bacillati</taxon>
        <taxon>Actinomycetota</taxon>
        <taxon>Actinomycetes</taxon>
        <taxon>Propionibacteriales</taxon>
        <taxon>Propionibacteriaceae</taxon>
        <taxon>Brooklawnia</taxon>
    </lineage>
</organism>
<dbReference type="EMBL" id="AP028056">
    <property type="protein sequence ID" value="BEH03105.1"/>
    <property type="molecule type" value="Genomic_DNA"/>
</dbReference>
<keyword evidence="11" id="KW-1185">Reference proteome</keyword>
<gene>
    <name evidence="10" type="ORF">brsh051_23860</name>
</gene>
<keyword evidence="2" id="KW-0813">Transport</keyword>
<feature type="domain" description="Major facilitator superfamily (MFS) profile" evidence="9">
    <location>
        <begin position="12"/>
        <end position="408"/>
    </location>
</feature>
<dbReference type="Pfam" id="PF01306">
    <property type="entry name" value="LacY_symp"/>
    <property type="match status" value="1"/>
</dbReference>
<proteinExistence type="predicted"/>
<feature type="transmembrane region" description="Helical" evidence="8">
    <location>
        <begin position="12"/>
        <end position="33"/>
    </location>
</feature>
<evidence type="ECO:0000313" key="10">
    <source>
        <dbReference type="EMBL" id="BEH03105.1"/>
    </source>
</evidence>
<dbReference type="GO" id="GO:0015528">
    <property type="term" value="F:lactose:proton symporter activity"/>
    <property type="evidence" value="ECO:0007669"/>
    <property type="project" value="TreeGrafter"/>
</dbReference>
<feature type="transmembrane region" description="Helical" evidence="8">
    <location>
        <begin position="176"/>
        <end position="193"/>
    </location>
</feature>
<feature type="transmembrane region" description="Helical" evidence="8">
    <location>
        <begin position="264"/>
        <end position="283"/>
    </location>
</feature>
<dbReference type="GO" id="GO:0005886">
    <property type="term" value="C:plasma membrane"/>
    <property type="evidence" value="ECO:0007669"/>
    <property type="project" value="UniProtKB-SubCell"/>
</dbReference>
<keyword evidence="4" id="KW-0997">Cell inner membrane</keyword>
<evidence type="ECO:0000256" key="4">
    <source>
        <dbReference type="ARBA" id="ARBA00022519"/>
    </source>
</evidence>
<evidence type="ECO:0000313" key="11">
    <source>
        <dbReference type="Proteomes" id="UP001431656"/>
    </source>
</evidence>
<name>A0AAN0KJ90_9ACTN</name>
<evidence type="ECO:0000256" key="1">
    <source>
        <dbReference type="ARBA" id="ARBA00004429"/>
    </source>
</evidence>
<evidence type="ECO:0000256" key="3">
    <source>
        <dbReference type="ARBA" id="ARBA00022475"/>
    </source>
</evidence>
<dbReference type="KEGG" id="broo:brsh051_23860"/>
<evidence type="ECO:0000256" key="6">
    <source>
        <dbReference type="ARBA" id="ARBA00022989"/>
    </source>
</evidence>
<sequence length="443" mass="48925">MASFTKSLKNPSYLQSSLTLLLFFMSWGIWWSFFQLWLTKDTGLGLNGSQVGTVYAVNSLVTLILMFFYGTIQDRLGLKRHLTILIGIIASCVAPFVIFVYEPLLKNQFMFGVILGAIVLSAGFMAGVGLLEAFAERMSRRFNFEYGQARMWGSFGYAMVALVAGFLFTANPHLNFIMGSVFGIALLLIQLFWKPGPTDHHEPGTVEPTQPGIREMAGLLGMKSLWLIIVFVIFSWTFYTVFDQQMFPDFYTGLFETKERGEQIYGILNSAQVFCEAAMMGVVPIIMRKVGVRNTLLMGVSVMTLRIFGCAVLSDPIAVSAVKMLHALEVPLFILPIFRYFTLHFNPALSATLYMVGFQISAQIGNVILSQPLGQLRDAIGYQPTFLVISGIVLLSGIFAFFTLKKDDDQVLGDPFLRDGQAEVVATAAPGPQSDPTGSDGKA</sequence>
<dbReference type="PRINTS" id="PR00174">
    <property type="entry name" value="LACYSMPORT"/>
</dbReference>
<evidence type="ECO:0000259" key="9">
    <source>
        <dbReference type="PROSITE" id="PS50850"/>
    </source>
</evidence>
<keyword evidence="3" id="KW-1003">Cell membrane</keyword>
<comment type="subcellular location">
    <subcellularLocation>
        <location evidence="1">Cell inner membrane</location>
        <topology evidence="1">Multi-pass membrane protein</topology>
    </subcellularLocation>
</comment>
<evidence type="ECO:0000256" key="2">
    <source>
        <dbReference type="ARBA" id="ARBA00022448"/>
    </source>
</evidence>
<feature type="transmembrane region" description="Helical" evidence="8">
    <location>
        <begin position="53"/>
        <end position="70"/>
    </location>
</feature>
<keyword evidence="7 8" id="KW-0472">Membrane</keyword>
<dbReference type="InterPro" id="IPR036259">
    <property type="entry name" value="MFS_trans_sf"/>
</dbReference>
<accession>A0AAN0KJ90</accession>
<dbReference type="PROSITE" id="PS50850">
    <property type="entry name" value="MFS"/>
    <property type="match status" value="1"/>
</dbReference>
<feature type="transmembrane region" description="Helical" evidence="8">
    <location>
        <begin position="353"/>
        <end position="373"/>
    </location>
</feature>
<dbReference type="NCBIfam" id="TIGR00882">
    <property type="entry name" value="2A0105"/>
    <property type="match status" value="1"/>
</dbReference>
<dbReference type="InterPro" id="IPR000576">
    <property type="entry name" value="LacY/RafB_perm_fam"/>
</dbReference>
<feature type="transmembrane region" description="Helical" evidence="8">
    <location>
        <begin position="385"/>
        <end position="404"/>
    </location>
</feature>
<feature type="transmembrane region" description="Helical" evidence="8">
    <location>
        <begin position="107"/>
        <end position="131"/>
    </location>
</feature>
<dbReference type="Proteomes" id="UP001431656">
    <property type="component" value="Chromosome"/>
</dbReference>
<dbReference type="NCBIfam" id="NF007077">
    <property type="entry name" value="PRK09528.1"/>
    <property type="match status" value="1"/>
</dbReference>
<evidence type="ECO:0000256" key="5">
    <source>
        <dbReference type="ARBA" id="ARBA00022692"/>
    </source>
</evidence>
<feature type="transmembrane region" description="Helical" evidence="8">
    <location>
        <begin position="82"/>
        <end position="101"/>
    </location>
</feature>
<dbReference type="InterPro" id="IPR020846">
    <property type="entry name" value="MFS_dom"/>
</dbReference>
<protein>
    <submittedName>
        <fullName evidence="10">MFS transporter</fullName>
    </submittedName>
</protein>
<feature type="transmembrane region" description="Helical" evidence="8">
    <location>
        <begin position="224"/>
        <end position="242"/>
    </location>
</feature>
<keyword evidence="5 8" id="KW-0812">Transmembrane</keyword>
<reference evidence="10" key="1">
    <citation type="journal article" date="2024" name="Int. J. Syst. Evol. Microbiol.">
        <title>Brooklawnia propionicigenes sp. nov., a facultatively anaerobic, propionate-producing bacterium isolated from a methanogenic reactor treating waste from cattle farms.</title>
        <authorList>
            <person name="Akita Y."/>
            <person name="Ueki A."/>
            <person name="Tonouchi A."/>
            <person name="Sugawara Y."/>
            <person name="Honma S."/>
            <person name="Kaku N."/>
            <person name="Ueki K."/>
        </authorList>
    </citation>
    <scope>NUCLEOTIDE SEQUENCE</scope>
    <source>
        <strain evidence="10">SH051</strain>
    </source>
</reference>
<dbReference type="GO" id="GO:0030395">
    <property type="term" value="F:lactose binding"/>
    <property type="evidence" value="ECO:0007669"/>
    <property type="project" value="TreeGrafter"/>
</dbReference>
<keyword evidence="6 8" id="KW-1133">Transmembrane helix</keyword>
<dbReference type="SUPFAM" id="SSF103473">
    <property type="entry name" value="MFS general substrate transporter"/>
    <property type="match status" value="1"/>
</dbReference>
<dbReference type="PANTHER" id="PTHR23522">
    <property type="entry name" value="BLL5896 PROTEIN"/>
    <property type="match status" value="1"/>
</dbReference>
<evidence type="ECO:0000256" key="8">
    <source>
        <dbReference type="SAM" id="Phobius"/>
    </source>
</evidence>